<gene>
    <name evidence="1" type="ORF">FB472_1995</name>
</gene>
<proteinExistence type="predicted"/>
<sequence length="155" mass="17562">MVSNITFMRPSRRRSGNNSRCCDPNLAPLNWIDCQDDSHPSVVALSTWLATLVPFARIVEEAEIEELFAAAANGELWDSGDGTTPIKPIREDPEVYELRRTALSKKLRFYHGEPAELPTKLVFLHRHIKVDNESQQHEIEYAAKRYLAGRASGWG</sequence>
<accession>A0A8H2PYH2</accession>
<evidence type="ECO:0000313" key="1">
    <source>
        <dbReference type="EMBL" id="TQO20364.1"/>
    </source>
</evidence>
<name>A0A8H2PYH2_9MICO</name>
<dbReference type="AlphaFoldDB" id="A0A8H2PYH2"/>
<comment type="caution">
    <text evidence="1">The sequence shown here is derived from an EMBL/GenBank/DDBJ whole genome shotgun (WGS) entry which is preliminary data.</text>
</comment>
<reference evidence="1 2" key="1">
    <citation type="submission" date="2019-06" db="EMBL/GenBank/DDBJ databases">
        <title>Sequencing the genomes of 1000 actinobacteria strains.</title>
        <authorList>
            <person name="Klenk H.-P."/>
        </authorList>
    </citation>
    <scope>NUCLEOTIDE SEQUENCE [LARGE SCALE GENOMIC DNA]</scope>
    <source>
        <strain evidence="1 2">DSM 21947</strain>
    </source>
</reference>
<organism evidence="1 2">
    <name type="scientific">Rhodoglobus vestalii</name>
    <dbReference type="NCBI Taxonomy" id="193384"/>
    <lineage>
        <taxon>Bacteria</taxon>
        <taxon>Bacillati</taxon>
        <taxon>Actinomycetota</taxon>
        <taxon>Actinomycetes</taxon>
        <taxon>Micrococcales</taxon>
        <taxon>Microbacteriaceae</taxon>
        <taxon>Rhodoglobus</taxon>
    </lineage>
</organism>
<keyword evidence="2" id="KW-1185">Reference proteome</keyword>
<dbReference type="Proteomes" id="UP000316560">
    <property type="component" value="Unassembled WGS sequence"/>
</dbReference>
<protein>
    <submittedName>
        <fullName evidence="1">Uncharacterized protein</fullName>
    </submittedName>
</protein>
<dbReference type="EMBL" id="VFRA01000001">
    <property type="protein sequence ID" value="TQO20364.1"/>
    <property type="molecule type" value="Genomic_DNA"/>
</dbReference>
<evidence type="ECO:0000313" key="2">
    <source>
        <dbReference type="Proteomes" id="UP000316560"/>
    </source>
</evidence>